<dbReference type="Gene3D" id="3.30.559.10">
    <property type="entry name" value="Chloramphenicol acetyltransferase-like domain"/>
    <property type="match status" value="1"/>
</dbReference>
<name>A0A084QS43_STAC4</name>
<dbReference type="HOGENOM" id="CLU_1489933_0_0_1"/>
<dbReference type="OrthoDB" id="21502at2759"/>
<accession>A0A084QS43</accession>
<dbReference type="InterPro" id="IPR023213">
    <property type="entry name" value="CAT-like_dom_sf"/>
</dbReference>
<proteinExistence type="predicted"/>
<protein>
    <submittedName>
        <fullName evidence="1">Uncharacterized protein</fullName>
    </submittedName>
</protein>
<sequence length="181" mass="19913">MAASSLVQEACESMPTVNGSPPYVSEDDVVSAWFFRTIARILAPDRAMNNYRVYDMRRRLSVFTSDAAYIQNAFGLIWSLGSSAGDIATASLGKLSVGLRESLQQQTSQDQVIVAMRQRKDGISPLYGDPTGLFLMANSWDRIKIYQNTDFSPTLIAGSIPGVGDRFDTTNQPDVVNLDFD</sequence>
<dbReference type="EMBL" id="KL660389">
    <property type="protein sequence ID" value="KFA66778.1"/>
    <property type="molecule type" value="Genomic_DNA"/>
</dbReference>
<keyword evidence="2" id="KW-1185">Reference proteome</keyword>
<gene>
    <name evidence="1" type="ORF">S40285_09648</name>
</gene>
<dbReference type="Proteomes" id="UP000028524">
    <property type="component" value="Unassembled WGS sequence"/>
</dbReference>
<dbReference type="STRING" id="1283841.A0A084QS43"/>
<evidence type="ECO:0000313" key="1">
    <source>
        <dbReference type="EMBL" id="KFA66778.1"/>
    </source>
</evidence>
<dbReference type="AlphaFoldDB" id="A0A084QS43"/>
<reference evidence="1 2" key="1">
    <citation type="journal article" date="2014" name="BMC Genomics">
        <title>Comparative genome sequencing reveals chemotype-specific gene clusters in the toxigenic black mold Stachybotrys.</title>
        <authorList>
            <person name="Semeiks J."/>
            <person name="Borek D."/>
            <person name="Otwinowski Z."/>
            <person name="Grishin N.V."/>
        </authorList>
    </citation>
    <scope>NUCLEOTIDE SEQUENCE [LARGE SCALE GENOMIC DNA]</scope>
    <source>
        <strain evidence="1 2">IBT 40285</strain>
    </source>
</reference>
<evidence type="ECO:0000313" key="2">
    <source>
        <dbReference type="Proteomes" id="UP000028524"/>
    </source>
</evidence>
<organism evidence="1 2">
    <name type="scientific">Stachybotrys chlorohalonatus (strain IBT 40285)</name>
    <dbReference type="NCBI Taxonomy" id="1283841"/>
    <lineage>
        <taxon>Eukaryota</taxon>
        <taxon>Fungi</taxon>
        <taxon>Dikarya</taxon>
        <taxon>Ascomycota</taxon>
        <taxon>Pezizomycotina</taxon>
        <taxon>Sordariomycetes</taxon>
        <taxon>Hypocreomycetidae</taxon>
        <taxon>Hypocreales</taxon>
        <taxon>Stachybotryaceae</taxon>
        <taxon>Stachybotrys</taxon>
    </lineage>
</organism>
<dbReference type="InParanoid" id="A0A084QS43"/>